<accession>A0ABV2WEL7</accession>
<evidence type="ECO:0000313" key="2">
    <source>
        <dbReference type="EMBL" id="MEU0711798.1"/>
    </source>
</evidence>
<keyword evidence="3" id="KW-1185">Reference proteome</keyword>
<dbReference type="Proteomes" id="UP001550378">
    <property type="component" value="Unassembled WGS sequence"/>
</dbReference>
<organism evidence="2 3">
    <name type="scientific">Streptomyces lavendulocolor</name>
    <dbReference type="NCBI Taxonomy" id="67316"/>
    <lineage>
        <taxon>Bacteria</taxon>
        <taxon>Bacillati</taxon>
        <taxon>Actinomycetota</taxon>
        <taxon>Actinomycetes</taxon>
        <taxon>Kitasatosporales</taxon>
        <taxon>Streptomycetaceae</taxon>
        <taxon>Streptomyces</taxon>
    </lineage>
</organism>
<reference evidence="2 3" key="1">
    <citation type="submission" date="2024-06" db="EMBL/GenBank/DDBJ databases">
        <title>The Natural Products Discovery Center: Release of the First 8490 Sequenced Strains for Exploring Actinobacteria Biosynthetic Diversity.</title>
        <authorList>
            <person name="Kalkreuter E."/>
            <person name="Kautsar S.A."/>
            <person name="Yang D."/>
            <person name="Bader C.D."/>
            <person name="Teijaro C.N."/>
            <person name="Fluegel L."/>
            <person name="Davis C.M."/>
            <person name="Simpson J.R."/>
            <person name="Lauterbach L."/>
            <person name="Steele A.D."/>
            <person name="Gui C."/>
            <person name="Meng S."/>
            <person name="Li G."/>
            <person name="Viehrig K."/>
            <person name="Ye F."/>
            <person name="Su P."/>
            <person name="Kiefer A.F."/>
            <person name="Nichols A."/>
            <person name="Cepeda A.J."/>
            <person name="Yan W."/>
            <person name="Fan B."/>
            <person name="Jiang Y."/>
            <person name="Adhikari A."/>
            <person name="Zheng C.-J."/>
            <person name="Schuster L."/>
            <person name="Cowan T.M."/>
            <person name="Smanski M.J."/>
            <person name="Chevrette M.G."/>
            <person name="De Carvalho L.P.S."/>
            <person name="Shen B."/>
        </authorList>
    </citation>
    <scope>NUCLEOTIDE SEQUENCE [LARGE SCALE GENOMIC DNA]</scope>
    <source>
        <strain evidence="2 3">NPDC006337</strain>
    </source>
</reference>
<keyword evidence="1" id="KW-1133">Transmembrane helix</keyword>
<keyword evidence="1" id="KW-0472">Membrane</keyword>
<keyword evidence="1" id="KW-0812">Transmembrane</keyword>
<feature type="transmembrane region" description="Helical" evidence="1">
    <location>
        <begin position="54"/>
        <end position="74"/>
    </location>
</feature>
<proteinExistence type="predicted"/>
<evidence type="ECO:0000256" key="1">
    <source>
        <dbReference type="SAM" id="Phobius"/>
    </source>
</evidence>
<name>A0ABV2WEL7_9ACTN</name>
<comment type="caution">
    <text evidence="2">The sequence shown here is derived from an EMBL/GenBank/DDBJ whole genome shotgun (WGS) entry which is preliminary data.</text>
</comment>
<dbReference type="EMBL" id="JBEXZR010000041">
    <property type="protein sequence ID" value="MEU0711798.1"/>
    <property type="molecule type" value="Genomic_DNA"/>
</dbReference>
<protein>
    <submittedName>
        <fullName evidence="2">Uncharacterized protein</fullName>
    </submittedName>
</protein>
<sequence length="195" mass="21076">MIGAAVFAGAFAVAFLALALFVDPRALWWRFRARHFEHPEAHEPSAASFTGRRVLLGALAVFLGWQAVGMLRLAGVFETEPEHAEVLERVRSVARSVDGTTRSPLPAGDDGSWSTYLDPQLRGPEKNDPTAVLAWRSGAPEPDGNVERYDVSGAEGTVCLTVTATPAAEQPVPAYMTPIWFDLRAEAADGACARW</sequence>
<evidence type="ECO:0000313" key="3">
    <source>
        <dbReference type="Proteomes" id="UP001550378"/>
    </source>
</evidence>
<gene>
    <name evidence="2" type="ORF">ABZ508_30995</name>
</gene>
<dbReference type="RefSeq" id="WP_359652564.1">
    <property type="nucleotide sequence ID" value="NZ_JBEXZO010000013.1"/>
</dbReference>